<proteinExistence type="predicted"/>
<keyword evidence="3" id="KW-1185">Reference proteome</keyword>
<organism evidence="2 3">
    <name type="scientific">Thinocorus orbignyianus</name>
    <dbReference type="NCBI Taxonomy" id="161742"/>
    <lineage>
        <taxon>Eukaryota</taxon>
        <taxon>Metazoa</taxon>
        <taxon>Chordata</taxon>
        <taxon>Craniata</taxon>
        <taxon>Vertebrata</taxon>
        <taxon>Euteleostomi</taxon>
        <taxon>Archelosauria</taxon>
        <taxon>Archosauria</taxon>
        <taxon>Dinosauria</taxon>
        <taxon>Saurischia</taxon>
        <taxon>Theropoda</taxon>
        <taxon>Coelurosauria</taxon>
        <taxon>Aves</taxon>
        <taxon>Neognathae</taxon>
        <taxon>Neoaves</taxon>
        <taxon>Aequornithes</taxon>
        <taxon>Ciconiiformes</taxon>
        <taxon>Thinocoridae</taxon>
        <taxon>Thinocorus</taxon>
    </lineage>
</organism>
<dbReference type="Gene3D" id="2.60.120.920">
    <property type="match status" value="1"/>
</dbReference>
<feature type="domain" description="B30.2/SPRY" evidence="1">
    <location>
        <begin position="1"/>
        <end position="143"/>
    </location>
</feature>
<dbReference type="AlphaFoldDB" id="A0A7L1XT63"/>
<dbReference type="PANTHER" id="PTHR24103">
    <property type="entry name" value="E3 UBIQUITIN-PROTEIN LIGASE TRIM"/>
    <property type="match status" value="1"/>
</dbReference>
<dbReference type="PRINTS" id="PR01407">
    <property type="entry name" value="BUTYPHLNCDUF"/>
</dbReference>
<dbReference type="InterPro" id="IPR043136">
    <property type="entry name" value="B30.2/SPRY_sf"/>
</dbReference>
<dbReference type="CDD" id="cd12888">
    <property type="entry name" value="SPRY_PRY_TRIM7_like"/>
    <property type="match status" value="1"/>
</dbReference>
<protein>
    <submittedName>
        <fullName evidence="2">TRI39 ligase</fullName>
    </submittedName>
</protein>
<dbReference type="SUPFAM" id="SSF49899">
    <property type="entry name" value="Concanavalin A-like lectins/glucanases"/>
    <property type="match status" value="1"/>
</dbReference>
<dbReference type="Pfam" id="PF13765">
    <property type="entry name" value="PRY"/>
    <property type="match status" value="1"/>
</dbReference>
<gene>
    <name evidence="2" type="primary">Trim39_3</name>
    <name evidence="2" type="ORF">THIORB_R01145</name>
</gene>
<evidence type="ECO:0000313" key="2">
    <source>
        <dbReference type="EMBL" id="NXP12502.1"/>
    </source>
</evidence>
<dbReference type="InterPro" id="IPR050143">
    <property type="entry name" value="TRIM/RBCC"/>
</dbReference>
<accession>A0A7L1XT63</accession>
<dbReference type="InterPro" id="IPR013320">
    <property type="entry name" value="ConA-like_dom_sf"/>
</dbReference>
<comment type="caution">
    <text evidence="2">The sequence shown here is derived from an EMBL/GenBank/DDBJ whole genome shotgun (WGS) entry which is preliminary data.</text>
</comment>
<dbReference type="InterPro" id="IPR006574">
    <property type="entry name" value="PRY"/>
</dbReference>
<dbReference type="Pfam" id="PF00622">
    <property type="entry name" value="SPRY"/>
    <property type="match status" value="1"/>
</dbReference>
<dbReference type="InterPro" id="IPR001870">
    <property type="entry name" value="B30.2/SPRY"/>
</dbReference>
<sequence>VTLDPNTAHPQLVLSEDLRSVKFGLTWQDLPETPERFSYWPCVLGREGFREGRHCWEVEVGLDSWWGVGVAKESVDRKRGALPSPGRGIWAIRLRYGQFNALTYPRTPLSKSLLPRRIWVCLDCTQGLVTFLNADTGVKIFTF</sequence>
<dbReference type="Proteomes" id="UP000565698">
    <property type="component" value="Unassembled WGS sequence"/>
</dbReference>
<dbReference type="InterPro" id="IPR003877">
    <property type="entry name" value="SPRY_dom"/>
</dbReference>
<dbReference type="PROSITE" id="PS50188">
    <property type="entry name" value="B302_SPRY"/>
    <property type="match status" value="1"/>
</dbReference>
<dbReference type="FunFam" id="2.60.120.920:FF:000004">
    <property type="entry name" value="Butyrophilin subfamily 1 member A1"/>
    <property type="match status" value="1"/>
</dbReference>
<reference evidence="2 3" key="1">
    <citation type="submission" date="2019-09" db="EMBL/GenBank/DDBJ databases">
        <title>Bird 10,000 Genomes (B10K) Project - Family phase.</title>
        <authorList>
            <person name="Zhang G."/>
        </authorList>
    </citation>
    <scope>NUCLEOTIDE SEQUENCE [LARGE SCALE GENOMIC DNA]</scope>
    <source>
        <strain evidence="2">B10K-DU-002-47</strain>
        <tissue evidence="2">Muscle</tissue>
    </source>
</reference>
<feature type="non-terminal residue" evidence="2">
    <location>
        <position position="1"/>
    </location>
</feature>
<dbReference type="SMART" id="SM00589">
    <property type="entry name" value="PRY"/>
    <property type="match status" value="1"/>
</dbReference>
<keyword evidence="2" id="KW-0436">Ligase</keyword>
<evidence type="ECO:0000313" key="3">
    <source>
        <dbReference type="Proteomes" id="UP000565698"/>
    </source>
</evidence>
<dbReference type="GO" id="GO:0016874">
    <property type="term" value="F:ligase activity"/>
    <property type="evidence" value="ECO:0007669"/>
    <property type="project" value="UniProtKB-KW"/>
</dbReference>
<dbReference type="OrthoDB" id="9049620at2759"/>
<name>A0A7L1XT63_9AVES</name>
<evidence type="ECO:0000259" key="1">
    <source>
        <dbReference type="PROSITE" id="PS50188"/>
    </source>
</evidence>
<dbReference type="InterPro" id="IPR003879">
    <property type="entry name" value="Butyrophylin_SPRY"/>
</dbReference>
<dbReference type="EMBL" id="VXBW01006474">
    <property type="protein sequence ID" value="NXP12502.1"/>
    <property type="molecule type" value="Genomic_DNA"/>
</dbReference>
<feature type="non-terminal residue" evidence="2">
    <location>
        <position position="143"/>
    </location>
</feature>